<sequence length="92" mass="9942">MVGVVEFGGGVGLLKAMGLCWILVYREKKIGLGGGYCRRGGCGAEMGAVAEKKIRPEFGGHIEDEEYVKMKDRGGVRKRNFVGRIDPPSSIP</sequence>
<dbReference type="EMBL" id="BAABME010001560">
    <property type="protein sequence ID" value="GAA0150278.1"/>
    <property type="molecule type" value="Genomic_DNA"/>
</dbReference>
<evidence type="ECO:0000313" key="1">
    <source>
        <dbReference type="EMBL" id="GAA0150278.1"/>
    </source>
</evidence>
<organism evidence="1 2">
    <name type="scientific">Lithospermum erythrorhizon</name>
    <name type="common">Purple gromwell</name>
    <name type="synonym">Lithospermum officinale var. erythrorhizon</name>
    <dbReference type="NCBI Taxonomy" id="34254"/>
    <lineage>
        <taxon>Eukaryota</taxon>
        <taxon>Viridiplantae</taxon>
        <taxon>Streptophyta</taxon>
        <taxon>Embryophyta</taxon>
        <taxon>Tracheophyta</taxon>
        <taxon>Spermatophyta</taxon>
        <taxon>Magnoliopsida</taxon>
        <taxon>eudicotyledons</taxon>
        <taxon>Gunneridae</taxon>
        <taxon>Pentapetalae</taxon>
        <taxon>asterids</taxon>
        <taxon>lamiids</taxon>
        <taxon>Boraginales</taxon>
        <taxon>Boraginaceae</taxon>
        <taxon>Boraginoideae</taxon>
        <taxon>Lithospermeae</taxon>
        <taxon>Lithospermum</taxon>
    </lineage>
</organism>
<dbReference type="Proteomes" id="UP001454036">
    <property type="component" value="Unassembled WGS sequence"/>
</dbReference>
<accession>A0AAV3PGA1</accession>
<proteinExistence type="predicted"/>
<evidence type="ECO:0000313" key="2">
    <source>
        <dbReference type="Proteomes" id="UP001454036"/>
    </source>
</evidence>
<gene>
    <name evidence="1" type="ORF">LIER_09254</name>
</gene>
<reference evidence="1 2" key="1">
    <citation type="submission" date="2024-01" db="EMBL/GenBank/DDBJ databases">
        <title>The complete chloroplast genome sequence of Lithospermum erythrorhizon: insights into the phylogenetic relationship among Boraginaceae species and the maternal lineages of purple gromwells.</title>
        <authorList>
            <person name="Okada T."/>
            <person name="Watanabe K."/>
        </authorList>
    </citation>
    <scope>NUCLEOTIDE SEQUENCE [LARGE SCALE GENOMIC DNA]</scope>
</reference>
<name>A0AAV3PGA1_LITER</name>
<protein>
    <submittedName>
        <fullName evidence="1">Uncharacterized protein</fullName>
    </submittedName>
</protein>
<comment type="caution">
    <text evidence="1">The sequence shown here is derived from an EMBL/GenBank/DDBJ whole genome shotgun (WGS) entry which is preliminary data.</text>
</comment>
<keyword evidence="2" id="KW-1185">Reference proteome</keyword>
<dbReference type="AlphaFoldDB" id="A0AAV3PGA1"/>